<feature type="transmembrane region" description="Helical" evidence="16">
    <location>
        <begin position="46"/>
        <end position="70"/>
    </location>
</feature>
<evidence type="ECO:0000256" key="7">
    <source>
        <dbReference type="ARBA" id="ARBA00022723"/>
    </source>
</evidence>
<dbReference type="EnsemblMetazoa" id="XM_022788607">
    <property type="protein sequence ID" value="XP_022644342"/>
    <property type="gene ID" value="LOC111243292"/>
</dbReference>
<dbReference type="EnsemblMetazoa" id="XM_022788601">
    <property type="protein sequence ID" value="XP_022644336"/>
    <property type="gene ID" value="LOC111243292"/>
</dbReference>
<dbReference type="Pfam" id="PF00168">
    <property type="entry name" value="C2"/>
    <property type="match status" value="3"/>
</dbReference>
<dbReference type="Gene3D" id="2.60.40.150">
    <property type="entry name" value="C2 domain"/>
    <property type="match status" value="3"/>
</dbReference>
<dbReference type="GO" id="GO:0005886">
    <property type="term" value="C:plasma membrane"/>
    <property type="evidence" value="ECO:0007669"/>
    <property type="project" value="UniProtKB-SubCell"/>
</dbReference>
<evidence type="ECO:0000256" key="9">
    <source>
        <dbReference type="ARBA" id="ARBA00022824"/>
    </source>
</evidence>
<dbReference type="EnsemblMetazoa" id="XM_022788606">
    <property type="protein sequence ID" value="XP_022644341"/>
    <property type="gene ID" value="LOC111243292"/>
</dbReference>
<evidence type="ECO:0000313" key="19">
    <source>
        <dbReference type="EnsemblMetazoa" id="XP_022644337"/>
    </source>
</evidence>
<evidence type="ECO:0000256" key="2">
    <source>
        <dbReference type="ARBA" id="ARBA00004477"/>
    </source>
</evidence>
<feature type="domain" description="C2" evidence="17">
    <location>
        <begin position="282"/>
        <end position="405"/>
    </location>
</feature>
<protein>
    <submittedName>
        <fullName evidence="19">Uncharacterized protein</fullName>
    </submittedName>
</protein>
<dbReference type="RefSeq" id="XP_022644342.1">
    <property type="nucleotide sequence ID" value="XM_022788607.1"/>
</dbReference>
<dbReference type="SMART" id="SM00239">
    <property type="entry name" value="C2"/>
    <property type="match status" value="3"/>
</dbReference>
<dbReference type="EnsemblMetazoa" id="XM_022788604">
    <property type="protein sequence ID" value="XP_022644339"/>
    <property type="gene ID" value="LOC111243292"/>
</dbReference>
<dbReference type="EnsemblMetazoa" id="XM_022788603">
    <property type="protein sequence ID" value="XP_022644338"/>
    <property type="gene ID" value="LOC111243292"/>
</dbReference>
<keyword evidence="6 16" id="KW-0812">Transmembrane</keyword>
<dbReference type="GO" id="GO:0005509">
    <property type="term" value="F:calcium ion binding"/>
    <property type="evidence" value="ECO:0007669"/>
    <property type="project" value="TreeGrafter"/>
</dbReference>
<dbReference type="FunCoup" id="A0A7M7M368">
    <property type="interactions" value="667"/>
</dbReference>
<dbReference type="CDD" id="cd21670">
    <property type="entry name" value="SMP_ESyt"/>
    <property type="match status" value="1"/>
</dbReference>
<keyword evidence="5" id="KW-1003">Cell membrane</keyword>
<evidence type="ECO:0000256" key="15">
    <source>
        <dbReference type="SAM" id="MobiDB-lite"/>
    </source>
</evidence>
<keyword evidence="7" id="KW-0479">Metal-binding</keyword>
<dbReference type="InterPro" id="IPR039010">
    <property type="entry name" value="Synaptotagmin_SMP"/>
</dbReference>
<dbReference type="InterPro" id="IPR031468">
    <property type="entry name" value="SMP_LBD"/>
</dbReference>
<evidence type="ECO:0000256" key="4">
    <source>
        <dbReference type="ARBA" id="ARBA00022448"/>
    </source>
</evidence>
<dbReference type="EnsemblMetazoa" id="XM_022788608">
    <property type="protein sequence ID" value="XP_022644343"/>
    <property type="gene ID" value="LOC111243292"/>
</dbReference>
<dbReference type="EnsemblMetazoa" id="XM_022788605">
    <property type="protein sequence ID" value="XP_022644340"/>
    <property type="gene ID" value="LOC111243292"/>
</dbReference>
<evidence type="ECO:0000256" key="8">
    <source>
        <dbReference type="ARBA" id="ARBA00022737"/>
    </source>
</evidence>
<dbReference type="RefSeq" id="XP_022644338.1">
    <property type="nucleotide sequence ID" value="XM_022788603.1"/>
</dbReference>
<dbReference type="InParanoid" id="A0A7M7M368"/>
<name>A0A7M7M368_VARDE</name>
<evidence type="ECO:0000256" key="3">
    <source>
        <dbReference type="ARBA" id="ARBA00005867"/>
    </source>
</evidence>
<dbReference type="OrthoDB" id="1029639at2759"/>
<evidence type="ECO:0000256" key="13">
    <source>
        <dbReference type="ARBA" id="ARBA00023121"/>
    </source>
</evidence>
<dbReference type="GO" id="GO:0006869">
    <property type="term" value="P:lipid transport"/>
    <property type="evidence" value="ECO:0007669"/>
    <property type="project" value="UniProtKB-KW"/>
</dbReference>
<evidence type="ECO:0000256" key="14">
    <source>
        <dbReference type="ARBA" id="ARBA00023136"/>
    </source>
</evidence>
<evidence type="ECO:0000259" key="17">
    <source>
        <dbReference type="PROSITE" id="PS50004"/>
    </source>
</evidence>
<feature type="domain" description="C2" evidence="17">
    <location>
        <begin position="427"/>
        <end position="615"/>
    </location>
</feature>
<dbReference type="EnsemblMetazoa" id="XM_022788602">
    <property type="protein sequence ID" value="XP_022644337"/>
    <property type="gene ID" value="LOC111243292"/>
</dbReference>
<evidence type="ECO:0000259" key="18">
    <source>
        <dbReference type="PROSITE" id="PS51847"/>
    </source>
</evidence>
<dbReference type="InterPro" id="IPR035892">
    <property type="entry name" value="C2_domain_sf"/>
</dbReference>
<feature type="domain" description="SMP-LTD" evidence="18">
    <location>
        <begin position="109"/>
        <end position="287"/>
    </location>
</feature>
<dbReference type="KEGG" id="vde:111243292"/>
<evidence type="ECO:0000256" key="11">
    <source>
        <dbReference type="ARBA" id="ARBA00022989"/>
    </source>
</evidence>
<dbReference type="RefSeq" id="XP_022644343.1">
    <property type="nucleotide sequence ID" value="XM_022788608.1"/>
</dbReference>
<dbReference type="GO" id="GO:0005544">
    <property type="term" value="F:calcium-dependent phospholipid binding"/>
    <property type="evidence" value="ECO:0007669"/>
    <property type="project" value="TreeGrafter"/>
</dbReference>
<dbReference type="RefSeq" id="XP_022644345.1">
    <property type="nucleotide sequence ID" value="XM_022788610.1"/>
</dbReference>
<proteinExistence type="inferred from homology"/>
<dbReference type="GO" id="GO:0005789">
    <property type="term" value="C:endoplasmic reticulum membrane"/>
    <property type="evidence" value="ECO:0007669"/>
    <property type="project" value="UniProtKB-SubCell"/>
</dbReference>
<keyword evidence="10" id="KW-0106">Calcium</keyword>
<dbReference type="GO" id="GO:0035091">
    <property type="term" value="F:phosphatidylinositol binding"/>
    <property type="evidence" value="ECO:0007669"/>
    <property type="project" value="TreeGrafter"/>
</dbReference>
<dbReference type="PROSITE" id="PS50004">
    <property type="entry name" value="C2"/>
    <property type="match status" value="3"/>
</dbReference>
<dbReference type="SUPFAM" id="SSF49562">
    <property type="entry name" value="C2 domain (Calcium/lipid-binding domain, CaLB)"/>
    <property type="match status" value="3"/>
</dbReference>
<feature type="domain" description="C2" evidence="17">
    <location>
        <begin position="743"/>
        <end position="888"/>
    </location>
</feature>
<keyword evidence="11 16" id="KW-1133">Transmembrane helix</keyword>
<dbReference type="RefSeq" id="XP_022644341.1">
    <property type="nucleotide sequence ID" value="XM_022788606.1"/>
</dbReference>
<dbReference type="RefSeq" id="XP_022644339.1">
    <property type="nucleotide sequence ID" value="XM_022788604.1"/>
</dbReference>
<dbReference type="CTD" id="57488"/>
<dbReference type="GO" id="GO:0008429">
    <property type="term" value="F:phosphatidylethanolamine binding"/>
    <property type="evidence" value="ECO:0007669"/>
    <property type="project" value="TreeGrafter"/>
</dbReference>
<keyword evidence="4" id="KW-0813">Transport</keyword>
<evidence type="ECO:0000256" key="6">
    <source>
        <dbReference type="ARBA" id="ARBA00022692"/>
    </source>
</evidence>
<dbReference type="EnsemblMetazoa" id="XM_022788610">
    <property type="protein sequence ID" value="XP_022644345"/>
    <property type="gene ID" value="LOC111243292"/>
</dbReference>
<dbReference type="GeneID" id="111243292"/>
<dbReference type="InterPro" id="IPR000008">
    <property type="entry name" value="C2_dom"/>
</dbReference>
<dbReference type="Pfam" id="PF17047">
    <property type="entry name" value="SMP_LBD"/>
    <property type="match status" value="1"/>
</dbReference>
<keyword evidence="9" id="KW-0256">Endoplasmic reticulum</keyword>
<dbReference type="InterPro" id="IPR051634">
    <property type="entry name" value="Extended_Synaptotagmin"/>
</dbReference>
<evidence type="ECO:0000256" key="16">
    <source>
        <dbReference type="SAM" id="Phobius"/>
    </source>
</evidence>
<reference evidence="19" key="1">
    <citation type="submission" date="2021-01" db="UniProtKB">
        <authorList>
            <consortium name="EnsemblMetazoa"/>
        </authorList>
    </citation>
    <scope>IDENTIFICATION</scope>
</reference>
<dbReference type="GO" id="GO:0031210">
    <property type="term" value="F:phosphatidylcholine binding"/>
    <property type="evidence" value="ECO:0007669"/>
    <property type="project" value="TreeGrafter"/>
</dbReference>
<evidence type="ECO:0000313" key="20">
    <source>
        <dbReference type="Proteomes" id="UP000594260"/>
    </source>
</evidence>
<dbReference type="FunFam" id="2.60.40.150:FF:000025">
    <property type="entry name" value="Extended synaptotagmin 2"/>
    <property type="match status" value="1"/>
</dbReference>
<evidence type="ECO:0000256" key="12">
    <source>
        <dbReference type="ARBA" id="ARBA00023055"/>
    </source>
</evidence>
<keyword evidence="12" id="KW-0445">Lipid transport</keyword>
<keyword evidence="13" id="KW-0446">Lipid-binding</keyword>
<dbReference type="PANTHER" id="PTHR45761:SF1">
    <property type="entry name" value="EXTENDED SYNAPTOTAGMIN-LIKE PROTEIN 2, ISOFORM C"/>
    <property type="match status" value="1"/>
</dbReference>
<keyword evidence="20" id="KW-1185">Reference proteome</keyword>
<evidence type="ECO:0000256" key="10">
    <source>
        <dbReference type="ARBA" id="ARBA00022837"/>
    </source>
</evidence>
<keyword evidence="14 16" id="KW-0472">Membrane</keyword>
<sequence>MTQSSSTTGLAGGSPNYREHHLVDPGSNGLSLDTFKAMAKAFVVGFLAYLIGYFNLSLSWLVLGSVAYAVRYHLRQQMKAKASLRKLVLDKKNISMLLEDLPSWVYFPDTERCEWLNKMLGQLWPFIGQYVQEMLVEVVEPSLRASLPSYLQSFKFETIDLGDISPRVGGIKVYRENIGRNEIIMDMDLIYSGDCSFVIKIKGFKAGIRDVQLRGLLRVELRPLTKQIPLVGGVTACFLRPPLVDFTLTNVGEIMEIPGVNDLLKKAVTDQISQVLVLPNKYTYRVIESVSAHTLKYSLPSGVLRIQVIEAAKLVKADIGMLGMGKSDPYVVLTVGKTEFRTQVIPSTITPRWDFSCEAVVHQLPGSVLDIEVYDEDQSSKDDFLGRTALSIPDLAEKCTADMWLKLEAVKSGQIHIRTEWVTLSANPADLERELEYKRSLTSNHQHSLGLIAVFLDCASALPRVTQFQSDPDTPVTTSDDERQLRGEGCGLENNDGLIWHMFAPFKNLAIDFKRALQDHVSPVSKVGSKAAEPSCQVVLSVDKEERRSTIVANSINPVWEETFSFLCANPDIGEVNARVLDTKSGQCVGSASVSTARLLKEGDMRLDEPLALKGTNNAKLMLTLQLRILQSSGNLVGGGNRSTTPGYSRSSSGQHGDYPPSGEGGSVVSTQGPSTHTFGSGIVPLSQSGMPSTPRKTELPSMDEMVHSTISPILETFHGSRTSLQRPTLSPSLGGLGSSSTWNTQMRVTLRYSPPRNRLVCVIHQVKDLPPPVVASDEEEVYVKVQLSPCDTVKHKENWHKTRPIRVNSSGIIDFDETLELDVAAHELALVSLQLQLRCRSTKRASVFNMNKRIINLNHNNAKRKLLGQLILSLDQLNGVTALTEWYFLSPA</sequence>
<keyword evidence="8" id="KW-0677">Repeat</keyword>
<dbReference type="AlphaFoldDB" id="A0A7M7M368"/>
<comment type="similarity">
    <text evidence="3">Belongs to the extended synaptotagmin family.</text>
</comment>
<dbReference type="PROSITE" id="PS51847">
    <property type="entry name" value="SMP"/>
    <property type="match status" value="1"/>
</dbReference>
<dbReference type="RefSeq" id="XP_022644340.1">
    <property type="nucleotide sequence ID" value="XM_022788605.1"/>
</dbReference>
<dbReference type="Proteomes" id="UP000594260">
    <property type="component" value="Unplaced"/>
</dbReference>
<evidence type="ECO:0000256" key="1">
    <source>
        <dbReference type="ARBA" id="ARBA00004202"/>
    </source>
</evidence>
<evidence type="ECO:0000256" key="5">
    <source>
        <dbReference type="ARBA" id="ARBA00022475"/>
    </source>
</evidence>
<feature type="compositionally biased region" description="Polar residues" evidence="15">
    <location>
        <begin position="668"/>
        <end position="679"/>
    </location>
</feature>
<accession>A0A7M7M368</accession>
<feature type="compositionally biased region" description="Polar residues" evidence="15">
    <location>
        <begin position="642"/>
        <end position="655"/>
    </location>
</feature>
<dbReference type="PANTHER" id="PTHR45761">
    <property type="entry name" value="EXTENDED SYNAPTOTAGMIN-LIKE PROTEIN 2, ISOFORM C"/>
    <property type="match status" value="1"/>
</dbReference>
<feature type="region of interest" description="Disordered" evidence="15">
    <location>
        <begin position="634"/>
        <end position="700"/>
    </location>
</feature>
<dbReference type="RefSeq" id="XP_022644336.1">
    <property type="nucleotide sequence ID" value="XM_022788601.1"/>
</dbReference>
<feature type="region of interest" description="Disordered" evidence="15">
    <location>
        <begin position="467"/>
        <end position="487"/>
    </location>
</feature>
<comment type="subcellular location">
    <subcellularLocation>
        <location evidence="1">Cell membrane</location>
        <topology evidence="1">Peripheral membrane protein</topology>
    </subcellularLocation>
    <subcellularLocation>
        <location evidence="2">Endoplasmic reticulum membrane</location>
        <topology evidence="2">Multi-pass membrane protein</topology>
    </subcellularLocation>
</comment>
<organism evidence="19 20">
    <name type="scientific">Varroa destructor</name>
    <name type="common">Honeybee mite</name>
    <dbReference type="NCBI Taxonomy" id="109461"/>
    <lineage>
        <taxon>Eukaryota</taxon>
        <taxon>Metazoa</taxon>
        <taxon>Ecdysozoa</taxon>
        <taxon>Arthropoda</taxon>
        <taxon>Chelicerata</taxon>
        <taxon>Arachnida</taxon>
        <taxon>Acari</taxon>
        <taxon>Parasitiformes</taxon>
        <taxon>Mesostigmata</taxon>
        <taxon>Gamasina</taxon>
        <taxon>Dermanyssoidea</taxon>
        <taxon>Varroidae</taxon>
        <taxon>Varroa</taxon>
    </lineage>
</organism>
<dbReference type="RefSeq" id="XP_022644337.1">
    <property type="nucleotide sequence ID" value="XM_022788602.1"/>
</dbReference>